<sequence length="151" mass="17520">MIRRARRPAARLLVLDPQGRLLLFRFTPDDRPPFWVTPGGAVDRGETFEQAARRELREETGLLHDPGPEVAVRHVTFVTLEGIEVDAEERYYAVRVEDTAIDTSGHTNVEQAFMLSHRWWTPEDLLAQEEVWYPVDLIDIWRDLLDRRSAA</sequence>
<dbReference type="PROSITE" id="PS51462">
    <property type="entry name" value="NUDIX"/>
    <property type="match status" value="1"/>
</dbReference>
<feature type="domain" description="Nudix hydrolase" evidence="5">
    <location>
        <begin position="5"/>
        <end position="144"/>
    </location>
</feature>
<dbReference type="PANTHER" id="PTHR43046">
    <property type="entry name" value="GDP-MANNOSE MANNOSYL HYDROLASE"/>
    <property type="match status" value="1"/>
</dbReference>
<keyword evidence="2 4" id="KW-0378">Hydrolase</keyword>
<evidence type="ECO:0000256" key="4">
    <source>
        <dbReference type="RuleBase" id="RU003476"/>
    </source>
</evidence>
<evidence type="ECO:0000256" key="1">
    <source>
        <dbReference type="ARBA" id="ARBA00001946"/>
    </source>
</evidence>
<gene>
    <name evidence="6" type="ORF">HNP60_003733</name>
</gene>
<dbReference type="Gene3D" id="3.90.79.10">
    <property type="entry name" value="Nucleoside Triphosphate Pyrophosphohydrolase"/>
    <property type="match status" value="1"/>
</dbReference>
<dbReference type="InterPro" id="IPR020084">
    <property type="entry name" value="NUDIX_hydrolase_CS"/>
</dbReference>
<evidence type="ECO:0000256" key="2">
    <source>
        <dbReference type="ARBA" id="ARBA00022801"/>
    </source>
</evidence>
<keyword evidence="3" id="KW-0460">Magnesium</keyword>
<name>A0ABR6NNI4_9SPHN</name>
<dbReference type="CDD" id="cd04685">
    <property type="entry name" value="NUDIX_Hydrolase"/>
    <property type="match status" value="1"/>
</dbReference>
<comment type="similarity">
    <text evidence="4">Belongs to the Nudix hydrolase family.</text>
</comment>
<dbReference type="SUPFAM" id="SSF55811">
    <property type="entry name" value="Nudix"/>
    <property type="match status" value="1"/>
</dbReference>
<evidence type="ECO:0000313" key="6">
    <source>
        <dbReference type="EMBL" id="MBB5987759.1"/>
    </source>
</evidence>
<keyword evidence="7" id="KW-1185">Reference proteome</keyword>
<dbReference type="PANTHER" id="PTHR43046:SF12">
    <property type="entry name" value="GDP-MANNOSE MANNOSYL HYDROLASE"/>
    <property type="match status" value="1"/>
</dbReference>
<dbReference type="PROSITE" id="PS00893">
    <property type="entry name" value="NUDIX_BOX"/>
    <property type="match status" value="1"/>
</dbReference>
<dbReference type="Proteomes" id="UP001138540">
    <property type="component" value="Unassembled WGS sequence"/>
</dbReference>
<evidence type="ECO:0000259" key="5">
    <source>
        <dbReference type="PROSITE" id="PS51462"/>
    </source>
</evidence>
<accession>A0ABR6NNI4</accession>
<protein>
    <submittedName>
        <fullName evidence="6">8-oxo-dGTP pyrophosphatase MutT (NUDIX family)</fullName>
    </submittedName>
</protein>
<comment type="cofactor">
    <cofactor evidence="1">
        <name>Mg(2+)</name>
        <dbReference type="ChEBI" id="CHEBI:18420"/>
    </cofactor>
</comment>
<comment type="caution">
    <text evidence="6">The sequence shown here is derived from an EMBL/GenBank/DDBJ whole genome shotgun (WGS) entry which is preliminary data.</text>
</comment>
<dbReference type="EMBL" id="JACHKA010000001">
    <property type="protein sequence ID" value="MBB5987759.1"/>
    <property type="molecule type" value="Genomic_DNA"/>
</dbReference>
<proteinExistence type="inferred from homology"/>
<dbReference type="InterPro" id="IPR020476">
    <property type="entry name" value="Nudix_hydrolase"/>
</dbReference>
<dbReference type="InterPro" id="IPR000086">
    <property type="entry name" value="NUDIX_hydrolase_dom"/>
</dbReference>
<dbReference type="PRINTS" id="PR00502">
    <property type="entry name" value="NUDIXFAMILY"/>
</dbReference>
<dbReference type="Pfam" id="PF00293">
    <property type="entry name" value="NUDIX"/>
    <property type="match status" value="1"/>
</dbReference>
<evidence type="ECO:0000313" key="7">
    <source>
        <dbReference type="Proteomes" id="UP001138540"/>
    </source>
</evidence>
<dbReference type="InterPro" id="IPR015797">
    <property type="entry name" value="NUDIX_hydrolase-like_dom_sf"/>
</dbReference>
<reference evidence="6 7" key="1">
    <citation type="submission" date="2020-08" db="EMBL/GenBank/DDBJ databases">
        <title>Exploring microbial biodiversity for novel pathways involved in the catabolism of aromatic compounds derived from lignin.</title>
        <authorList>
            <person name="Elkins J."/>
        </authorList>
    </citation>
    <scope>NUCLEOTIDE SEQUENCE [LARGE SCALE GENOMIC DNA]</scope>
    <source>
        <strain evidence="6 7">B1D3A</strain>
    </source>
</reference>
<dbReference type="RefSeq" id="WP_184156389.1">
    <property type="nucleotide sequence ID" value="NZ_JACHKA010000001.1"/>
</dbReference>
<evidence type="ECO:0000256" key="3">
    <source>
        <dbReference type="ARBA" id="ARBA00022842"/>
    </source>
</evidence>
<organism evidence="6 7">
    <name type="scientific">Sphingobium lignivorans</name>
    <dbReference type="NCBI Taxonomy" id="2735886"/>
    <lineage>
        <taxon>Bacteria</taxon>
        <taxon>Pseudomonadati</taxon>
        <taxon>Pseudomonadota</taxon>
        <taxon>Alphaproteobacteria</taxon>
        <taxon>Sphingomonadales</taxon>
        <taxon>Sphingomonadaceae</taxon>
        <taxon>Sphingobium</taxon>
    </lineage>
</organism>